<dbReference type="PANTHER" id="PTHR30408:SF12">
    <property type="entry name" value="TYPE I RESTRICTION ENZYME MJAVIII SPECIFICITY SUBUNIT"/>
    <property type="match status" value="1"/>
</dbReference>
<dbReference type="GO" id="GO:0009307">
    <property type="term" value="P:DNA restriction-modification system"/>
    <property type="evidence" value="ECO:0007669"/>
    <property type="project" value="UniProtKB-KW"/>
</dbReference>
<evidence type="ECO:0000256" key="2">
    <source>
        <dbReference type="ARBA" id="ARBA00022747"/>
    </source>
</evidence>
<dbReference type="InterPro" id="IPR052021">
    <property type="entry name" value="Type-I_RS_S_subunit"/>
</dbReference>
<dbReference type="CDD" id="cd17273">
    <property type="entry name" value="RMtype1_S_EcoJA69PI-TRD1-CR1_like"/>
    <property type="match status" value="1"/>
</dbReference>
<comment type="caution">
    <text evidence="5">The sequence shown here is derived from an EMBL/GenBank/DDBJ whole genome shotgun (WGS) entry which is preliminary data.</text>
</comment>
<feature type="domain" description="Type I restriction modification DNA specificity" evidence="4">
    <location>
        <begin position="19"/>
        <end position="184"/>
    </location>
</feature>
<dbReference type="GO" id="GO:0003677">
    <property type="term" value="F:DNA binding"/>
    <property type="evidence" value="ECO:0007669"/>
    <property type="project" value="UniProtKB-KW"/>
</dbReference>
<sequence length="404" mass="46398">MQESPLLSFTKSNNFITTSLEDIVDFINYRKNLTLERTGKYQAVSIAAIGNGSRVIEFNGFTDQEEILLKEGDIVMAFYGYCGRSAIVTENDKYVLNPRVCLIRVKDKNQVDPYYLQAYFLLHKSRKFIHVISQGTAQQFITVTNLKALPVTMPSIEEQRKIGKIFKDVDDQVVILEQKLNNLLTLKQRLVKDLIPNYVYKGTHKTYPTRRFAGFTDPWKWYKIHECAEVISGGTPSTKVEKYWGGDINWLTPTEVGKRLYAGDSQRKITPEGYKACTAKMLPVGAILFSSRATIGNTAILEKEACTNQGFQSFVVNEDKLTNIFMYTLIPIVKYQADRYKHGTTFEEISKSEVKEFVIPLTSFEEQNKITKLTFEVDKLIDLHRVRLELMKKFKTGLLQHLFI</sequence>
<gene>
    <name evidence="5" type="ORF">CKF54_04660</name>
</gene>
<reference evidence="5 6" key="1">
    <citation type="submission" date="2017-08" db="EMBL/GenBank/DDBJ databases">
        <title>Reclassification of Bisgaard taxon 37 and 44.</title>
        <authorList>
            <person name="Christensen H."/>
        </authorList>
    </citation>
    <scope>NUCLEOTIDE SEQUENCE [LARGE SCALE GENOMIC DNA]</scope>
    <source>
        <strain evidence="5 6">B96_3</strain>
    </source>
</reference>
<evidence type="ECO:0000256" key="1">
    <source>
        <dbReference type="ARBA" id="ARBA00010923"/>
    </source>
</evidence>
<feature type="domain" description="Type I restriction modification DNA specificity" evidence="4">
    <location>
        <begin position="217"/>
        <end position="387"/>
    </location>
</feature>
<dbReference type="Gene3D" id="3.90.220.20">
    <property type="entry name" value="DNA methylase specificity domains"/>
    <property type="match status" value="2"/>
</dbReference>
<accession>A0A3A1Y561</accession>
<dbReference type="SUPFAM" id="SSF116734">
    <property type="entry name" value="DNA methylase specificity domain"/>
    <property type="match status" value="2"/>
</dbReference>
<proteinExistence type="inferred from homology"/>
<dbReference type="RefSeq" id="WP_119525210.1">
    <property type="nucleotide sequence ID" value="NZ_NRHC01000054.1"/>
</dbReference>
<keyword evidence="3" id="KW-0238">DNA-binding</keyword>
<dbReference type="PANTHER" id="PTHR30408">
    <property type="entry name" value="TYPE-1 RESTRICTION ENZYME ECOKI SPECIFICITY PROTEIN"/>
    <property type="match status" value="1"/>
</dbReference>
<dbReference type="InterPro" id="IPR000055">
    <property type="entry name" value="Restrct_endonuc_typeI_TRD"/>
</dbReference>
<dbReference type="Gene3D" id="1.10.287.1120">
    <property type="entry name" value="Bipartite methylase S protein"/>
    <property type="match status" value="1"/>
</dbReference>
<dbReference type="InterPro" id="IPR044946">
    <property type="entry name" value="Restrct_endonuc_typeI_TRD_sf"/>
</dbReference>
<dbReference type="CDD" id="cd16961">
    <property type="entry name" value="RMtype1_S_TRD-CR_like"/>
    <property type="match status" value="1"/>
</dbReference>
<evidence type="ECO:0000256" key="3">
    <source>
        <dbReference type="ARBA" id="ARBA00023125"/>
    </source>
</evidence>
<comment type="similarity">
    <text evidence="1">Belongs to the type-I restriction system S methylase family.</text>
</comment>
<evidence type="ECO:0000313" key="5">
    <source>
        <dbReference type="EMBL" id="RIY32510.1"/>
    </source>
</evidence>
<dbReference type="AlphaFoldDB" id="A0A3A1Y561"/>
<evidence type="ECO:0000259" key="4">
    <source>
        <dbReference type="Pfam" id="PF01420"/>
    </source>
</evidence>
<protein>
    <recommendedName>
        <fullName evidence="4">Type I restriction modification DNA specificity domain-containing protein</fullName>
    </recommendedName>
</protein>
<dbReference type="OrthoDB" id="9798929at2"/>
<keyword evidence="6" id="KW-1185">Reference proteome</keyword>
<dbReference type="EMBL" id="NRHC01000054">
    <property type="protein sequence ID" value="RIY32510.1"/>
    <property type="molecule type" value="Genomic_DNA"/>
</dbReference>
<organism evidence="5 6">
    <name type="scientific">Psittacicella hinzii</name>
    <dbReference type="NCBI Taxonomy" id="2028575"/>
    <lineage>
        <taxon>Bacteria</taxon>
        <taxon>Pseudomonadati</taxon>
        <taxon>Pseudomonadota</taxon>
        <taxon>Gammaproteobacteria</taxon>
        <taxon>Pasteurellales</taxon>
        <taxon>Psittacicellaceae</taxon>
        <taxon>Psittacicella</taxon>
    </lineage>
</organism>
<name>A0A3A1Y561_9GAMM</name>
<dbReference type="Proteomes" id="UP000265691">
    <property type="component" value="Unassembled WGS sequence"/>
</dbReference>
<evidence type="ECO:0000313" key="6">
    <source>
        <dbReference type="Proteomes" id="UP000265691"/>
    </source>
</evidence>
<keyword evidence="2" id="KW-0680">Restriction system</keyword>
<dbReference type="Pfam" id="PF01420">
    <property type="entry name" value="Methylase_S"/>
    <property type="match status" value="2"/>
</dbReference>